<gene>
    <name evidence="2" type="ORF">SAMN04487995_2713</name>
</gene>
<accession>A0A1H6UXH2</accession>
<protein>
    <submittedName>
        <fullName evidence="2">Uncharacterized protein</fullName>
    </submittedName>
</protein>
<sequence>MFFFWLFFSIDAIFALIVFYFLGEGLVDQTVSSNNLGSWLLLAMTPVIVLATGLSLKHKNKLLWAKLVVSLLAIPGIILSLFALYLGNQNWH</sequence>
<proteinExistence type="predicted"/>
<keyword evidence="1" id="KW-1133">Transmembrane helix</keyword>
<evidence type="ECO:0000313" key="3">
    <source>
        <dbReference type="Proteomes" id="UP000199532"/>
    </source>
</evidence>
<organism evidence="2 3">
    <name type="scientific">Dyadobacter koreensis</name>
    <dbReference type="NCBI Taxonomy" id="408657"/>
    <lineage>
        <taxon>Bacteria</taxon>
        <taxon>Pseudomonadati</taxon>
        <taxon>Bacteroidota</taxon>
        <taxon>Cytophagia</taxon>
        <taxon>Cytophagales</taxon>
        <taxon>Spirosomataceae</taxon>
        <taxon>Dyadobacter</taxon>
    </lineage>
</organism>
<dbReference type="AlphaFoldDB" id="A0A1H6UXH2"/>
<evidence type="ECO:0000256" key="1">
    <source>
        <dbReference type="SAM" id="Phobius"/>
    </source>
</evidence>
<dbReference type="OrthoDB" id="961164at2"/>
<keyword evidence="1" id="KW-0812">Transmembrane</keyword>
<dbReference type="EMBL" id="FNXY01000004">
    <property type="protein sequence ID" value="SEI95354.1"/>
    <property type="molecule type" value="Genomic_DNA"/>
</dbReference>
<evidence type="ECO:0000313" key="2">
    <source>
        <dbReference type="EMBL" id="SEI95354.1"/>
    </source>
</evidence>
<keyword evidence="1" id="KW-0472">Membrane</keyword>
<name>A0A1H6UXH2_9BACT</name>
<dbReference type="Proteomes" id="UP000199532">
    <property type="component" value="Unassembled WGS sequence"/>
</dbReference>
<feature type="transmembrane region" description="Helical" evidence="1">
    <location>
        <begin position="63"/>
        <end position="86"/>
    </location>
</feature>
<dbReference type="RefSeq" id="WP_090335700.1">
    <property type="nucleotide sequence ID" value="NZ_FNXY01000004.1"/>
</dbReference>
<reference evidence="2 3" key="1">
    <citation type="submission" date="2016-10" db="EMBL/GenBank/DDBJ databases">
        <authorList>
            <person name="de Groot N.N."/>
        </authorList>
    </citation>
    <scope>NUCLEOTIDE SEQUENCE [LARGE SCALE GENOMIC DNA]</scope>
    <source>
        <strain evidence="2 3">DSM 19938</strain>
    </source>
</reference>
<feature type="transmembrane region" description="Helical" evidence="1">
    <location>
        <begin position="39"/>
        <end position="56"/>
    </location>
</feature>
<keyword evidence="3" id="KW-1185">Reference proteome</keyword>